<name>A0A9P4YDK7_CRYP1</name>
<gene>
    <name evidence="2" type="ORF">M406DRAFT_320628</name>
</gene>
<comment type="caution">
    <text evidence="2">The sequence shown here is derived from an EMBL/GenBank/DDBJ whole genome shotgun (WGS) entry which is preliminary data.</text>
</comment>
<dbReference type="OrthoDB" id="265717at2759"/>
<evidence type="ECO:0000313" key="2">
    <source>
        <dbReference type="EMBL" id="KAF3771070.1"/>
    </source>
</evidence>
<dbReference type="EMBL" id="MU032344">
    <property type="protein sequence ID" value="KAF3771070.1"/>
    <property type="molecule type" value="Genomic_DNA"/>
</dbReference>
<accession>A0A9P4YDK7</accession>
<evidence type="ECO:0000313" key="3">
    <source>
        <dbReference type="Proteomes" id="UP000803844"/>
    </source>
</evidence>
<keyword evidence="1" id="KW-0732">Signal</keyword>
<protein>
    <submittedName>
        <fullName evidence="2">Uncharacterized protein</fullName>
    </submittedName>
</protein>
<proteinExistence type="predicted"/>
<dbReference type="GeneID" id="63836543"/>
<dbReference type="RefSeq" id="XP_040782031.1">
    <property type="nucleotide sequence ID" value="XM_040919414.1"/>
</dbReference>
<reference evidence="2" key="1">
    <citation type="journal article" date="2020" name="Phytopathology">
        <title>Genome sequence of the chestnut blight fungus Cryphonectria parasitica EP155: A fundamental resource for an archetypical invasive plant pathogen.</title>
        <authorList>
            <person name="Crouch J.A."/>
            <person name="Dawe A."/>
            <person name="Aerts A."/>
            <person name="Barry K."/>
            <person name="Churchill A.C.L."/>
            <person name="Grimwood J."/>
            <person name="Hillman B."/>
            <person name="Milgroom M.G."/>
            <person name="Pangilinan J."/>
            <person name="Smith M."/>
            <person name="Salamov A."/>
            <person name="Schmutz J."/>
            <person name="Yadav J."/>
            <person name="Grigoriev I.V."/>
            <person name="Nuss D."/>
        </authorList>
    </citation>
    <scope>NUCLEOTIDE SEQUENCE</scope>
    <source>
        <strain evidence="2">EP155</strain>
    </source>
</reference>
<keyword evidence="3" id="KW-1185">Reference proteome</keyword>
<dbReference type="Proteomes" id="UP000803844">
    <property type="component" value="Unassembled WGS sequence"/>
</dbReference>
<feature type="signal peptide" evidence="1">
    <location>
        <begin position="1"/>
        <end position="27"/>
    </location>
</feature>
<dbReference type="AlphaFoldDB" id="A0A9P4YDK7"/>
<organism evidence="2 3">
    <name type="scientific">Cryphonectria parasitica (strain ATCC 38755 / EP155)</name>
    <dbReference type="NCBI Taxonomy" id="660469"/>
    <lineage>
        <taxon>Eukaryota</taxon>
        <taxon>Fungi</taxon>
        <taxon>Dikarya</taxon>
        <taxon>Ascomycota</taxon>
        <taxon>Pezizomycotina</taxon>
        <taxon>Sordariomycetes</taxon>
        <taxon>Sordariomycetidae</taxon>
        <taxon>Diaporthales</taxon>
        <taxon>Cryphonectriaceae</taxon>
        <taxon>Cryphonectria-Endothia species complex</taxon>
        <taxon>Cryphonectria</taxon>
    </lineage>
</organism>
<evidence type="ECO:0000256" key="1">
    <source>
        <dbReference type="SAM" id="SignalP"/>
    </source>
</evidence>
<feature type="chain" id="PRO_5040218683" evidence="1">
    <location>
        <begin position="28"/>
        <end position="303"/>
    </location>
</feature>
<sequence length="303" mass="31891">MSRLKVLNITAAAATLLLSSLLVATAAQDACTSSSQPNPIAQQYADSVTGTLNTTLAIVPIPLDTARKLIPAQYAILEDAYHDLLPSFPADMYPVLMQAGLDHDIQLAAISYSLPDFQRAGWSFPFVDLLGDGFSSFIWAPAQMISADNEIAVNGSRAYGTIVFPATFDPACDAYGSKANGSVYFTGNATDSSGIYASLEFSALAQDTASPYPTTFFQNVTNQPIFGNGSLCDSQVRLFNSTLSQGQFAPVPVKGTIFSNLPPLDASAGVGDVFGVLIDTPFIEYNGLDCPSLQGYSGTGSGD</sequence>